<sequence>MSNVQFEEGNYVGGRFDAVQKDTSVLVKFLLKIGVVKTEEQANYVLIGVAVCAFIIAIMVFYKTIAIKPPPQNQNVVLMKAAKQNASVKR</sequence>
<organism evidence="2 3">
    <name type="scientific">Candidatus Kaiserbacteria bacterium GW2011_GWA2_49_19</name>
    <dbReference type="NCBI Taxonomy" id="1618669"/>
    <lineage>
        <taxon>Bacteria</taxon>
        <taxon>Candidatus Kaiseribacteriota</taxon>
    </lineage>
</organism>
<keyword evidence="1" id="KW-1133">Transmembrane helix</keyword>
<evidence type="ECO:0000313" key="3">
    <source>
        <dbReference type="Proteomes" id="UP000033965"/>
    </source>
</evidence>
<feature type="transmembrane region" description="Helical" evidence="1">
    <location>
        <begin position="44"/>
        <end position="62"/>
    </location>
</feature>
<proteinExistence type="predicted"/>
<keyword evidence="1" id="KW-0812">Transmembrane</keyword>
<comment type="caution">
    <text evidence="2">The sequence shown here is derived from an EMBL/GenBank/DDBJ whole genome shotgun (WGS) entry which is preliminary data.</text>
</comment>
<reference evidence="2 3" key="1">
    <citation type="journal article" date="2015" name="Nature">
        <title>rRNA introns, odd ribosomes, and small enigmatic genomes across a large radiation of phyla.</title>
        <authorList>
            <person name="Brown C.T."/>
            <person name="Hug L.A."/>
            <person name="Thomas B.C."/>
            <person name="Sharon I."/>
            <person name="Castelle C.J."/>
            <person name="Singh A."/>
            <person name="Wilkins M.J."/>
            <person name="Williams K.H."/>
            <person name="Banfield J.F."/>
        </authorList>
    </citation>
    <scope>NUCLEOTIDE SEQUENCE [LARGE SCALE GENOMIC DNA]</scope>
</reference>
<dbReference type="AlphaFoldDB" id="A0A0G1VNZ8"/>
<accession>A0A0G1VNZ8</accession>
<keyword evidence="1" id="KW-0472">Membrane</keyword>
<evidence type="ECO:0000256" key="1">
    <source>
        <dbReference type="SAM" id="Phobius"/>
    </source>
</evidence>
<name>A0A0G1VNZ8_9BACT</name>
<protein>
    <submittedName>
        <fullName evidence="2">Uncharacterized protein</fullName>
    </submittedName>
</protein>
<gene>
    <name evidence="2" type="ORF">UY44_C0016G0006</name>
</gene>
<dbReference type="EMBL" id="LCPZ01000016">
    <property type="protein sequence ID" value="KKW08181.1"/>
    <property type="molecule type" value="Genomic_DNA"/>
</dbReference>
<evidence type="ECO:0000313" key="2">
    <source>
        <dbReference type="EMBL" id="KKW08181.1"/>
    </source>
</evidence>
<dbReference type="PATRIC" id="fig|1618669.3.peg.512"/>
<dbReference type="Proteomes" id="UP000033965">
    <property type="component" value="Unassembled WGS sequence"/>
</dbReference>